<feature type="region of interest" description="Disordered" evidence="1">
    <location>
        <begin position="51"/>
        <end position="71"/>
    </location>
</feature>
<dbReference type="Proteomes" id="UP000270034">
    <property type="component" value="Chromosome"/>
</dbReference>
<name>A0A2Z5ZFQ4_9PROT</name>
<proteinExistence type="predicted"/>
<evidence type="ECO:0000313" key="3">
    <source>
        <dbReference type="Proteomes" id="UP000270034"/>
    </source>
</evidence>
<gene>
    <name evidence="2" type="ORF">AcetOrient_orf01514</name>
</gene>
<reference evidence="2 3" key="1">
    <citation type="submission" date="2018-02" db="EMBL/GenBank/DDBJ databases">
        <title>Acetobacter orientalis genome.</title>
        <authorList>
            <person name="Nakashima N."/>
            <person name="Tamura T."/>
        </authorList>
    </citation>
    <scope>NUCLEOTIDE SEQUENCE [LARGE SCALE GENOMIC DNA]</scope>
    <source>
        <strain evidence="2 3">FAN1</strain>
    </source>
</reference>
<evidence type="ECO:0000256" key="1">
    <source>
        <dbReference type="SAM" id="MobiDB-lite"/>
    </source>
</evidence>
<accession>A0A2Z5ZFQ4</accession>
<dbReference type="EMBL" id="AP018515">
    <property type="protein sequence ID" value="BBC79368.1"/>
    <property type="molecule type" value="Genomic_DNA"/>
</dbReference>
<dbReference type="KEGG" id="aot:AcetOri_orf01514"/>
<protein>
    <submittedName>
        <fullName evidence="2">Competence protein ComEC</fullName>
    </submittedName>
</protein>
<dbReference type="AlphaFoldDB" id="A0A2Z5ZFQ4"/>
<organism evidence="2 3">
    <name type="scientific">Acetobacter orientalis</name>
    <dbReference type="NCBI Taxonomy" id="146474"/>
    <lineage>
        <taxon>Bacteria</taxon>
        <taxon>Pseudomonadati</taxon>
        <taxon>Pseudomonadota</taxon>
        <taxon>Alphaproteobacteria</taxon>
        <taxon>Acetobacterales</taxon>
        <taxon>Acetobacteraceae</taxon>
        <taxon>Acetobacter</taxon>
    </lineage>
</organism>
<sequence length="71" mass="7831">MLISTAPLRQSCPNVPIRLDRFTAWRNGAEAVFVGRRGIRVVTGRERQGARPWVLKPGGHGMPNLPLAQAE</sequence>
<evidence type="ECO:0000313" key="2">
    <source>
        <dbReference type="EMBL" id="BBC79368.1"/>
    </source>
</evidence>